<comment type="caution">
    <text evidence="1">The sequence shown here is derived from an EMBL/GenBank/DDBJ whole genome shotgun (WGS) entry which is preliminary data.</text>
</comment>
<gene>
    <name evidence="1" type="ORF">H2199_008469</name>
</gene>
<dbReference type="EMBL" id="JAPDRP010000027">
    <property type="protein sequence ID" value="KAJ9635466.1"/>
    <property type="molecule type" value="Genomic_DNA"/>
</dbReference>
<name>A0ACC2YJU8_9PEZI</name>
<accession>A0ACC2YJU8</accession>
<keyword evidence="2" id="KW-1185">Reference proteome</keyword>
<dbReference type="Proteomes" id="UP001172680">
    <property type="component" value="Unassembled WGS sequence"/>
</dbReference>
<proteinExistence type="predicted"/>
<evidence type="ECO:0000313" key="1">
    <source>
        <dbReference type="EMBL" id="KAJ9635466.1"/>
    </source>
</evidence>
<sequence length="621" mass="67984">MPLKKPVARGGPVTSSNASFDIAYFLKNTGPRQPRVAEAEKMERKQLRHKSALRFLKSGRKHSLATKLGTAEGKPRASREPSPLDYFVPTDCVVQKVSSKGKKYLQIIPHQESAEWMTTSSIRYVGNDCKLPRISTVFQDGDEGVDYDPLDVWIPRLEATKEHVDLTRSILENQNAEPPGLEGPALKEDIYSHLPITEPISLEEPLCVFGGEVVITELPDIQPQVQEMPQHYETAQQDDQRGRTMQRSSELLAGQGMRRSSSDYDDRPPSVPPKTATENWVQHQASHEDADHERNDSAVDKLERLATKEPIKAKPPHSGPRARRAMSGSASANFATSTEHARTSTRSSSATLRPQPLKAARPRPPSLDFPDPAPTPGFKTGYTPSTAGSMCLSPIMQVAEQIPVKNKTLKRPARLLLNERAAAAGTPLAVRTHTPPLEQLCRDMGEEDEAADTVAGAEDDQQRYADGSLTPTSTAPMAELPESPLGAPMTRHMSAPDVLPRTENIVSCSRTQDAADGSRTEDRPSRTALASRIAALERENQLLEAALVAVLKTSGALARESARHERWHGRGRRNKAGSEVAGDGRASQDSAAEGTSPLDVYLETSPMLRDLETRGETRMQS</sequence>
<protein>
    <submittedName>
        <fullName evidence="1">Uncharacterized protein</fullName>
    </submittedName>
</protein>
<reference evidence="1" key="1">
    <citation type="submission" date="2022-10" db="EMBL/GenBank/DDBJ databases">
        <title>Culturing micro-colonial fungi from biological soil crusts in the Mojave desert and describing Neophaeococcomyces mojavensis, and introducing the new genera and species Taxawa tesnikishii.</title>
        <authorList>
            <person name="Kurbessoian T."/>
            <person name="Stajich J.E."/>
        </authorList>
    </citation>
    <scope>NUCLEOTIDE SEQUENCE</scope>
    <source>
        <strain evidence="1">JES_115</strain>
    </source>
</reference>
<evidence type="ECO:0000313" key="2">
    <source>
        <dbReference type="Proteomes" id="UP001172680"/>
    </source>
</evidence>
<organism evidence="1 2">
    <name type="scientific">Coniosporium tulheliwenetii</name>
    <dbReference type="NCBI Taxonomy" id="3383036"/>
    <lineage>
        <taxon>Eukaryota</taxon>
        <taxon>Fungi</taxon>
        <taxon>Dikarya</taxon>
        <taxon>Ascomycota</taxon>
        <taxon>Pezizomycotina</taxon>
        <taxon>Dothideomycetes</taxon>
        <taxon>Dothideomycetes incertae sedis</taxon>
        <taxon>Coniosporium</taxon>
    </lineage>
</organism>